<accession>A0ABP1RYJ5</accession>
<evidence type="ECO:0000313" key="3">
    <source>
        <dbReference type="Proteomes" id="UP001642540"/>
    </source>
</evidence>
<dbReference type="SUPFAM" id="SSF81383">
    <property type="entry name" value="F-box domain"/>
    <property type="match status" value="1"/>
</dbReference>
<dbReference type="InterPro" id="IPR032675">
    <property type="entry name" value="LRR_dom_sf"/>
</dbReference>
<dbReference type="SUPFAM" id="SSF52047">
    <property type="entry name" value="RNI-like"/>
    <property type="match status" value="1"/>
</dbReference>
<evidence type="ECO:0000313" key="2">
    <source>
        <dbReference type="EMBL" id="CAL8139114.1"/>
    </source>
</evidence>
<dbReference type="Gene3D" id="3.80.10.10">
    <property type="entry name" value="Ribonuclease Inhibitor"/>
    <property type="match status" value="1"/>
</dbReference>
<gene>
    <name evidence="2" type="ORF">ODALV1_LOCUS27689</name>
</gene>
<dbReference type="EMBL" id="CAXLJM020000124">
    <property type="protein sequence ID" value="CAL8139114.1"/>
    <property type="molecule type" value="Genomic_DNA"/>
</dbReference>
<dbReference type="SMART" id="SM00256">
    <property type="entry name" value="FBOX"/>
    <property type="match status" value="1"/>
</dbReference>
<dbReference type="InterPro" id="IPR036047">
    <property type="entry name" value="F-box-like_dom_sf"/>
</dbReference>
<dbReference type="Proteomes" id="UP001642540">
    <property type="component" value="Unassembled WGS sequence"/>
</dbReference>
<sequence>MDLVTVTPQPPEEIFPLNIWDLILDHLKSPSDLLNCSKTCREWAKLLELKKTTFLMPQVFPILYSYLGPNKNNEGEEEDEEEEEKEEDSKLTTVLKMRLISHSWKESVDTFYQDHSVTNDIGFLEQDLENVDYSDTESGIPLRLYSFGTENVAKLESFVSRDFSPDCNPFITRYLDYKDSIARVPFVNGNGRFQDPECVRSRQRRRSSFQTMLKSFGSQIWTFILSFTSCSSSSIIELYKLMRRYLVLMPNLKALEIGCCCDEMKVSGCRTEFKALLRKEPMPRLENLKLLKLSGVPFAISKGILSQNPKLQKLYIDFDCRKMKIDPLQHIGSVELPGLEQLSVSRFSRVNLARLQNLVLPNLKGLNLTVKGKQLKDVFGAVSASSFSSSLEHFILEVCNGFMLDRSELQQPQQQLVLPNLRKFKFITSVDFELETIDFLEDCTALQEIDLDIQISKKNRRKKKKDKISNYLIQFKDCMNSMQNSNIWQLLPLLKHLKIKTDRKECSSKAKYTFTKGQSGKITTVL</sequence>
<evidence type="ECO:0000259" key="1">
    <source>
        <dbReference type="SMART" id="SM00256"/>
    </source>
</evidence>
<organism evidence="2 3">
    <name type="scientific">Orchesella dallaii</name>
    <dbReference type="NCBI Taxonomy" id="48710"/>
    <lineage>
        <taxon>Eukaryota</taxon>
        <taxon>Metazoa</taxon>
        <taxon>Ecdysozoa</taxon>
        <taxon>Arthropoda</taxon>
        <taxon>Hexapoda</taxon>
        <taxon>Collembola</taxon>
        <taxon>Entomobryomorpha</taxon>
        <taxon>Entomobryoidea</taxon>
        <taxon>Orchesellidae</taxon>
        <taxon>Orchesellinae</taxon>
        <taxon>Orchesella</taxon>
    </lineage>
</organism>
<feature type="domain" description="F-box" evidence="1">
    <location>
        <begin position="15"/>
        <end position="56"/>
    </location>
</feature>
<dbReference type="InterPro" id="IPR001810">
    <property type="entry name" value="F-box_dom"/>
</dbReference>
<protein>
    <recommendedName>
        <fullName evidence="1">F-box domain-containing protein</fullName>
    </recommendedName>
</protein>
<reference evidence="2 3" key="1">
    <citation type="submission" date="2024-08" db="EMBL/GenBank/DDBJ databases">
        <authorList>
            <person name="Cucini C."/>
            <person name="Frati F."/>
        </authorList>
    </citation>
    <scope>NUCLEOTIDE SEQUENCE [LARGE SCALE GENOMIC DNA]</scope>
</reference>
<comment type="caution">
    <text evidence="2">The sequence shown here is derived from an EMBL/GenBank/DDBJ whole genome shotgun (WGS) entry which is preliminary data.</text>
</comment>
<keyword evidence="3" id="KW-1185">Reference proteome</keyword>
<name>A0ABP1RYJ5_9HEXA</name>
<proteinExistence type="predicted"/>